<organism evidence="3 4">
    <name type="scientific">Undibacterium seohonense</name>
    <dbReference type="NCBI Taxonomy" id="1344950"/>
    <lineage>
        <taxon>Bacteria</taxon>
        <taxon>Pseudomonadati</taxon>
        <taxon>Pseudomonadota</taxon>
        <taxon>Betaproteobacteria</taxon>
        <taxon>Burkholderiales</taxon>
        <taxon>Oxalobacteraceae</taxon>
        <taxon>Undibacterium</taxon>
    </lineage>
</organism>
<evidence type="ECO:0000313" key="4">
    <source>
        <dbReference type="Proteomes" id="UP000648257"/>
    </source>
</evidence>
<dbReference type="Pfam" id="PF06097">
    <property type="entry name" value="DUF945"/>
    <property type="match status" value="1"/>
</dbReference>
<accession>A0ABR6WZM9</accession>
<dbReference type="InterPro" id="IPR010352">
    <property type="entry name" value="DUF945"/>
</dbReference>
<comment type="caution">
    <text evidence="3">The sequence shown here is derived from an EMBL/GenBank/DDBJ whole genome shotgun (WGS) entry which is preliminary data.</text>
</comment>
<dbReference type="EMBL" id="JACOFW010000002">
    <property type="protein sequence ID" value="MBC3806149.1"/>
    <property type="molecule type" value="Genomic_DNA"/>
</dbReference>
<keyword evidence="2" id="KW-0732">Signal</keyword>
<dbReference type="Proteomes" id="UP000648257">
    <property type="component" value="Unassembled WGS sequence"/>
</dbReference>
<feature type="chain" id="PRO_5045951760" evidence="2">
    <location>
        <begin position="23"/>
        <end position="500"/>
    </location>
</feature>
<sequence>MKKSSIALVVVAALAVAYPAASWMTGKRLEEKLSKMEKKDVLFSNFKVVKQSYTRGIFSSKQESTIELDAGGMSPVLTPSALPHSLQDTAATTPGQESAEAKAEPDISSPVRKPLQIQVINYIQHGPVPGILGVAAGKIETELVLDASTLAEIKKVFGDKKFVEIRTLLNYGGGGSFAITSPAVKTSVGVNQDKLDWKGLRFEIGFDAAYKKLNFNFNSPGLEVNAANGGISAKVGEIKMQGDAERVYPDGFIYLGTSKATISSFSFTNAQAQNKGVNLKDISLESNTSLKNDLLNAGLKFGIANIMMNDTNIGNFHYDYSLQRLHAPSVNQFFVLLREMDRLQQDAAAVVETQKKLKELGVEILKHDPVVALDRLSLTSKNGEFKAAAKFGFVGVQAEDFEVPTALLSKMEVSGQASLTGNLADDFIDASQTDPEARAMMRSLFYSQIDTWETQGYIKRDNKVSSADFSWKLGQMLVNGKPFPPTPTVGAAEAAPVERK</sequence>
<proteinExistence type="predicted"/>
<reference evidence="3 4" key="1">
    <citation type="submission" date="2020-08" db="EMBL/GenBank/DDBJ databases">
        <title>Novel species isolated from subtropical streams in China.</title>
        <authorList>
            <person name="Lu H."/>
        </authorList>
    </citation>
    <scope>NUCLEOTIDE SEQUENCE [LARGE SCALE GENOMIC DNA]</scope>
    <source>
        <strain evidence="3 4">KACC 16656</strain>
    </source>
</reference>
<feature type="signal peptide" evidence="2">
    <location>
        <begin position="1"/>
        <end position="22"/>
    </location>
</feature>
<feature type="compositionally biased region" description="Polar residues" evidence="1">
    <location>
        <begin position="86"/>
        <end position="96"/>
    </location>
</feature>
<name>A0ABR6WZM9_9BURK</name>
<keyword evidence="4" id="KW-1185">Reference proteome</keyword>
<evidence type="ECO:0000256" key="2">
    <source>
        <dbReference type="SAM" id="SignalP"/>
    </source>
</evidence>
<evidence type="ECO:0000313" key="3">
    <source>
        <dbReference type="EMBL" id="MBC3806149.1"/>
    </source>
</evidence>
<protein>
    <submittedName>
        <fullName evidence="3">YdgA family protein</fullName>
    </submittedName>
</protein>
<evidence type="ECO:0000256" key="1">
    <source>
        <dbReference type="SAM" id="MobiDB-lite"/>
    </source>
</evidence>
<feature type="region of interest" description="Disordered" evidence="1">
    <location>
        <begin position="86"/>
        <end position="109"/>
    </location>
</feature>
<gene>
    <name evidence="3" type="ORF">H8K52_02170</name>
</gene>
<dbReference type="RefSeq" id="WP_186920999.1">
    <property type="nucleotide sequence ID" value="NZ_JACOFW010000002.1"/>
</dbReference>